<evidence type="ECO:0000256" key="7">
    <source>
        <dbReference type="ARBA" id="ARBA00022729"/>
    </source>
</evidence>
<dbReference type="SUPFAM" id="SSF69189">
    <property type="entry name" value="Penicillin-binding protein associated domain"/>
    <property type="match status" value="1"/>
</dbReference>
<proteinExistence type="inferred from homology"/>
<evidence type="ECO:0000313" key="19">
    <source>
        <dbReference type="Proteomes" id="UP000234335"/>
    </source>
</evidence>
<evidence type="ECO:0000256" key="16">
    <source>
        <dbReference type="SAM" id="SignalP"/>
    </source>
</evidence>
<evidence type="ECO:0000256" key="8">
    <source>
        <dbReference type="ARBA" id="ARBA00022801"/>
    </source>
</evidence>
<reference evidence="18 19" key="1">
    <citation type="submission" date="2017-12" db="EMBL/GenBank/DDBJ databases">
        <title>Phylogenetic diversity of female urinary microbiome.</title>
        <authorList>
            <person name="Thomas-White K."/>
            <person name="Wolfe A.J."/>
        </authorList>
    </citation>
    <scope>NUCLEOTIDE SEQUENCE [LARGE SCALE GENOMIC DNA]</scope>
    <source>
        <strain evidence="18 19">UMB0119</strain>
    </source>
</reference>
<dbReference type="UniPathway" id="UPA00219"/>
<dbReference type="EMBL" id="PKGS01000009">
    <property type="protein sequence ID" value="PKZ15137.1"/>
    <property type="molecule type" value="Genomic_DNA"/>
</dbReference>
<evidence type="ECO:0000256" key="5">
    <source>
        <dbReference type="ARBA" id="ARBA00022645"/>
    </source>
</evidence>
<dbReference type="InterPro" id="IPR001967">
    <property type="entry name" value="Peptidase_S11_N"/>
</dbReference>
<protein>
    <recommendedName>
        <fullName evidence="4">serine-type D-Ala-D-Ala carboxypeptidase</fullName>
        <ecNumber evidence="4">3.4.16.4</ecNumber>
    </recommendedName>
</protein>
<dbReference type="InterPro" id="IPR012907">
    <property type="entry name" value="Peptidase_S11_C"/>
</dbReference>
<comment type="pathway">
    <text evidence="2">Cell wall biogenesis; peptidoglycan biosynthesis.</text>
</comment>
<dbReference type="Pfam" id="PF00768">
    <property type="entry name" value="Peptidase_S11"/>
    <property type="match status" value="1"/>
</dbReference>
<evidence type="ECO:0000256" key="2">
    <source>
        <dbReference type="ARBA" id="ARBA00004752"/>
    </source>
</evidence>
<accession>A0A2I1M4U3</accession>
<feature type="active site" description="Acyl-ester intermediate" evidence="13">
    <location>
        <position position="64"/>
    </location>
</feature>
<feature type="domain" description="Peptidase S11 D-Ala-D-Ala carboxypeptidase A C-terminal" evidence="17">
    <location>
        <begin position="290"/>
        <end position="377"/>
    </location>
</feature>
<dbReference type="PRINTS" id="PR00725">
    <property type="entry name" value="DADACBPTASE1"/>
</dbReference>
<sequence length="402" mass="44240">MKNKKILSLLLSIIFILAPLKALAAKQSQVVGLDDNVRSYIIGNEKTGDIYYEKNADESLPMASLSKLMTYLLVKEAIDDGEISLDQEVVVDKEAAKFNSWEYSALGLEEGEVFTIEELLQGLMVVSGNDCAYQLAVTVDDSETEFARRMNMKAGELGLDSQIFYNASGVETEDGDQNSSSAKDLFKLVQHIVGKYPEILEYGSVREIVDHRRNIDVASTVPLVGEIPGVDGLKTGTTDQAGACLVTTTDMKKIDENDDFRTIGVVMGADQKDTRDSVMSDLIYYVSRYYNLDSVLDKNVAVDSIKNNTTSQGYIDLYPSEDVNIIVKDGSHAAIKYNIKDNVKAPIKAGDQLGEAKVSYENEEYTVPLVAKNDLKQASTFSRIIRTAGDAADFLLKVLIAR</sequence>
<dbReference type="PANTHER" id="PTHR21581">
    <property type="entry name" value="D-ALANYL-D-ALANINE CARBOXYPEPTIDASE"/>
    <property type="match status" value="1"/>
</dbReference>
<comment type="function">
    <text evidence="1">Removes C-terminal D-alanyl residues from sugar-peptide cell wall precursors.</text>
</comment>
<name>A0A2I1M4U3_9FIRM</name>
<comment type="catalytic activity">
    <reaction evidence="12">
        <text>Preferential cleavage: (Ac)2-L-Lys-D-Ala-|-D-Ala. Also transpeptidation of peptidyl-alanyl moieties that are N-acyl substituents of D-alanine.</text>
        <dbReference type="EC" id="3.4.16.4"/>
    </reaction>
</comment>
<keyword evidence="7 16" id="KW-0732">Signal</keyword>
<feature type="chain" id="PRO_5014130899" description="serine-type D-Ala-D-Ala carboxypeptidase" evidence="16">
    <location>
        <begin position="25"/>
        <end position="402"/>
    </location>
</feature>
<evidence type="ECO:0000256" key="11">
    <source>
        <dbReference type="ARBA" id="ARBA00023316"/>
    </source>
</evidence>
<comment type="caution">
    <text evidence="18">The sequence shown here is derived from an EMBL/GenBank/DDBJ whole genome shotgun (WGS) entry which is preliminary data.</text>
</comment>
<dbReference type="InterPro" id="IPR012338">
    <property type="entry name" value="Beta-lactam/transpept-like"/>
</dbReference>
<dbReference type="GO" id="GO:0006508">
    <property type="term" value="P:proteolysis"/>
    <property type="evidence" value="ECO:0007669"/>
    <property type="project" value="UniProtKB-KW"/>
</dbReference>
<evidence type="ECO:0000256" key="1">
    <source>
        <dbReference type="ARBA" id="ARBA00003217"/>
    </source>
</evidence>
<dbReference type="Gene3D" id="2.60.410.10">
    <property type="entry name" value="D-Ala-D-Ala carboxypeptidase, C-terminal domain"/>
    <property type="match status" value="1"/>
</dbReference>
<keyword evidence="9" id="KW-0133">Cell shape</keyword>
<evidence type="ECO:0000256" key="14">
    <source>
        <dbReference type="PIRSR" id="PIRSR618044-2"/>
    </source>
</evidence>
<evidence type="ECO:0000259" key="17">
    <source>
        <dbReference type="SMART" id="SM00936"/>
    </source>
</evidence>
<evidence type="ECO:0000256" key="12">
    <source>
        <dbReference type="ARBA" id="ARBA00034000"/>
    </source>
</evidence>
<keyword evidence="10" id="KW-0573">Peptidoglycan synthesis</keyword>
<evidence type="ECO:0000256" key="9">
    <source>
        <dbReference type="ARBA" id="ARBA00022960"/>
    </source>
</evidence>
<evidence type="ECO:0000256" key="13">
    <source>
        <dbReference type="PIRSR" id="PIRSR618044-1"/>
    </source>
</evidence>
<keyword evidence="11" id="KW-0961">Cell wall biogenesis/degradation</keyword>
<dbReference type="GO" id="GO:0009002">
    <property type="term" value="F:serine-type D-Ala-D-Ala carboxypeptidase activity"/>
    <property type="evidence" value="ECO:0007669"/>
    <property type="project" value="UniProtKB-EC"/>
</dbReference>
<dbReference type="EC" id="3.4.16.4" evidence="4"/>
<keyword evidence="8" id="KW-0378">Hydrolase</keyword>
<gene>
    <name evidence="18" type="ORF">CYJ34_08640</name>
</gene>
<feature type="active site" description="Proton acceptor" evidence="13">
    <location>
        <position position="67"/>
    </location>
</feature>
<feature type="binding site" evidence="14">
    <location>
        <position position="234"/>
    </location>
    <ligand>
        <name>substrate</name>
    </ligand>
</feature>
<dbReference type="InterPro" id="IPR018044">
    <property type="entry name" value="Peptidase_S11"/>
</dbReference>
<dbReference type="AlphaFoldDB" id="A0A2I1M4U3"/>
<dbReference type="GO" id="GO:0008360">
    <property type="term" value="P:regulation of cell shape"/>
    <property type="evidence" value="ECO:0007669"/>
    <property type="project" value="UniProtKB-KW"/>
</dbReference>
<keyword evidence="5 18" id="KW-0121">Carboxypeptidase</keyword>
<dbReference type="SMART" id="SM00936">
    <property type="entry name" value="PBP5_C"/>
    <property type="match status" value="1"/>
</dbReference>
<keyword evidence="19" id="KW-1185">Reference proteome</keyword>
<organism evidence="18 19">
    <name type="scientific">Anaerococcus octavius</name>
    <dbReference type="NCBI Taxonomy" id="54007"/>
    <lineage>
        <taxon>Bacteria</taxon>
        <taxon>Bacillati</taxon>
        <taxon>Bacillota</taxon>
        <taxon>Tissierellia</taxon>
        <taxon>Tissierellales</taxon>
        <taxon>Peptoniphilaceae</taxon>
        <taxon>Anaerococcus</taxon>
    </lineage>
</organism>
<feature type="active site" evidence="13">
    <location>
        <position position="127"/>
    </location>
</feature>
<keyword evidence="6" id="KW-0645">Protease</keyword>
<evidence type="ECO:0000256" key="4">
    <source>
        <dbReference type="ARBA" id="ARBA00012448"/>
    </source>
</evidence>
<evidence type="ECO:0000256" key="10">
    <source>
        <dbReference type="ARBA" id="ARBA00022984"/>
    </source>
</evidence>
<dbReference type="SUPFAM" id="SSF56601">
    <property type="entry name" value="beta-lactamase/transpeptidase-like"/>
    <property type="match status" value="1"/>
</dbReference>
<dbReference type="InterPro" id="IPR037167">
    <property type="entry name" value="Peptidase_S11_C_sf"/>
</dbReference>
<dbReference type="Pfam" id="PF07943">
    <property type="entry name" value="PBP5_C"/>
    <property type="match status" value="1"/>
</dbReference>
<evidence type="ECO:0000256" key="6">
    <source>
        <dbReference type="ARBA" id="ARBA00022670"/>
    </source>
</evidence>
<dbReference type="GO" id="GO:0009252">
    <property type="term" value="P:peptidoglycan biosynthetic process"/>
    <property type="evidence" value="ECO:0007669"/>
    <property type="project" value="UniProtKB-UniPathway"/>
</dbReference>
<dbReference type="Proteomes" id="UP000234335">
    <property type="component" value="Unassembled WGS sequence"/>
</dbReference>
<dbReference type="InterPro" id="IPR015956">
    <property type="entry name" value="Peniciliin-bd_prot_C_sf"/>
</dbReference>
<feature type="signal peptide" evidence="16">
    <location>
        <begin position="1"/>
        <end position="24"/>
    </location>
</feature>
<evidence type="ECO:0000313" key="18">
    <source>
        <dbReference type="EMBL" id="PKZ15137.1"/>
    </source>
</evidence>
<comment type="similarity">
    <text evidence="3 15">Belongs to the peptidase S11 family.</text>
</comment>
<dbReference type="PANTHER" id="PTHR21581:SF6">
    <property type="entry name" value="TRAFFICKING PROTEIN PARTICLE COMPLEX SUBUNIT 12"/>
    <property type="match status" value="1"/>
</dbReference>
<dbReference type="RefSeq" id="WP_101540881.1">
    <property type="nucleotide sequence ID" value="NZ_CALTZC010000009.1"/>
</dbReference>
<dbReference type="Gene3D" id="3.40.710.10">
    <property type="entry name" value="DD-peptidase/beta-lactamase superfamily"/>
    <property type="match status" value="1"/>
</dbReference>
<evidence type="ECO:0000256" key="15">
    <source>
        <dbReference type="RuleBase" id="RU004016"/>
    </source>
</evidence>
<evidence type="ECO:0000256" key="3">
    <source>
        <dbReference type="ARBA" id="ARBA00007164"/>
    </source>
</evidence>
<dbReference type="GO" id="GO:0071555">
    <property type="term" value="P:cell wall organization"/>
    <property type="evidence" value="ECO:0007669"/>
    <property type="project" value="UniProtKB-KW"/>
</dbReference>